<dbReference type="OrthoDB" id="188462at2759"/>
<evidence type="ECO:0000313" key="4">
    <source>
        <dbReference type="EMBL" id="CBJ31288.1"/>
    </source>
</evidence>
<dbReference type="PROSITE" id="PS50088">
    <property type="entry name" value="ANK_REPEAT"/>
    <property type="match status" value="1"/>
</dbReference>
<organism evidence="4 5">
    <name type="scientific">Ectocarpus siliculosus</name>
    <name type="common">Brown alga</name>
    <name type="synonym">Conferva siliculosa</name>
    <dbReference type="NCBI Taxonomy" id="2880"/>
    <lineage>
        <taxon>Eukaryota</taxon>
        <taxon>Sar</taxon>
        <taxon>Stramenopiles</taxon>
        <taxon>Ochrophyta</taxon>
        <taxon>PX clade</taxon>
        <taxon>Phaeophyceae</taxon>
        <taxon>Ectocarpales</taxon>
        <taxon>Ectocarpaceae</taxon>
        <taxon>Ectocarpus</taxon>
    </lineage>
</organism>
<accession>D7FSZ7</accession>
<dbReference type="InterPro" id="IPR002110">
    <property type="entry name" value="Ankyrin_rpt"/>
</dbReference>
<dbReference type="PANTHER" id="PTHR24171">
    <property type="entry name" value="ANKYRIN REPEAT DOMAIN-CONTAINING PROTEIN 39-RELATED"/>
    <property type="match status" value="1"/>
</dbReference>
<gene>
    <name evidence="4" type="ORF">Esi_0242_0046</name>
</gene>
<sequence>MHQTGSPADAPDLLRGSTPLHWASFGGHLDVVRWLVKTAGADAQAANTDGCTPLFFACERGHLGVAQWLVREAGAEWLVGQADAEGCGVCV</sequence>
<dbReference type="Pfam" id="PF12796">
    <property type="entry name" value="Ank_2"/>
    <property type="match status" value="1"/>
</dbReference>
<reference evidence="4 5" key="1">
    <citation type="journal article" date="2010" name="Nature">
        <title>The Ectocarpus genome and the independent evolution of multicellularity in brown algae.</title>
        <authorList>
            <person name="Cock J.M."/>
            <person name="Sterck L."/>
            <person name="Rouze P."/>
            <person name="Scornet D."/>
            <person name="Allen A.E."/>
            <person name="Amoutzias G."/>
            <person name="Anthouard V."/>
            <person name="Artiguenave F."/>
            <person name="Aury J.M."/>
            <person name="Badger J.H."/>
            <person name="Beszteri B."/>
            <person name="Billiau K."/>
            <person name="Bonnet E."/>
            <person name="Bothwell J.H."/>
            <person name="Bowler C."/>
            <person name="Boyen C."/>
            <person name="Brownlee C."/>
            <person name="Carrano C.J."/>
            <person name="Charrier B."/>
            <person name="Cho G.Y."/>
            <person name="Coelho S.M."/>
            <person name="Collen J."/>
            <person name="Corre E."/>
            <person name="Da Silva C."/>
            <person name="Delage L."/>
            <person name="Delaroque N."/>
            <person name="Dittami S.M."/>
            <person name="Doulbeau S."/>
            <person name="Elias M."/>
            <person name="Farnham G."/>
            <person name="Gachon C.M."/>
            <person name="Gschloessl B."/>
            <person name="Heesch S."/>
            <person name="Jabbari K."/>
            <person name="Jubin C."/>
            <person name="Kawai H."/>
            <person name="Kimura K."/>
            <person name="Kloareg B."/>
            <person name="Kupper F.C."/>
            <person name="Lang D."/>
            <person name="Le Bail A."/>
            <person name="Leblanc C."/>
            <person name="Lerouge P."/>
            <person name="Lohr M."/>
            <person name="Lopez P.J."/>
            <person name="Martens C."/>
            <person name="Maumus F."/>
            <person name="Michel G."/>
            <person name="Miranda-Saavedra D."/>
            <person name="Morales J."/>
            <person name="Moreau H."/>
            <person name="Motomura T."/>
            <person name="Nagasato C."/>
            <person name="Napoli C.A."/>
            <person name="Nelson D.R."/>
            <person name="Nyvall-Collen P."/>
            <person name="Peters A.F."/>
            <person name="Pommier C."/>
            <person name="Potin P."/>
            <person name="Poulain J."/>
            <person name="Quesneville H."/>
            <person name="Read B."/>
            <person name="Rensing S.A."/>
            <person name="Ritter A."/>
            <person name="Rousvoal S."/>
            <person name="Samanta M."/>
            <person name="Samson G."/>
            <person name="Schroeder D.C."/>
            <person name="Segurens B."/>
            <person name="Strittmatter M."/>
            <person name="Tonon T."/>
            <person name="Tregear J.W."/>
            <person name="Valentin K."/>
            <person name="von Dassow P."/>
            <person name="Yamagishi T."/>
            <person name="Van de Peer Y."/>
            <person name="Wincker P."/>
        </authorList>
    </citation>
    <scope>NUCLEOTIDE SEQUENCE [LARGE SCALE GENOMIC DNA]</scope>
    <source>
        <strain evidence="5">Ec32 / CCAP1310/4</strain>
    </source>
</reference>
<evidence type="ECO:0000313" key="5">
    <source>
        <dbReference type="Proteomes" id="UP000002630"/>
    </source>
</evidence>
<keyword evidence="1" id="KW-0677">Repeat</keyword>
<dbReference type="STRING" id="2880.D7FSZ7"/>
<dbReference type="AlphaFoldDB" id="D7FSZ7"/>
<proteinExistence type="predicted"/>
<dbReference type="InParanoid" id="D7FSZ7"/>
<keyword evidence="5" id="KW-1185">Reference proteome</keyword>
<dbReference type="EMBL" id="FN648423">
    <property type="protein sequence ID" value="CBJ31288.1"/>
    <property type="molecule type" value="Genomic_DNA"/>
</dbReference>
<dbReference type="OMA" id="FFACERG"/>
<evidence type="ECO:0000256" key="1">
    <source>
        <dbReference type="ARBA" id="ARBA00022737"/>
    </source>
</evidence>
<dbReference type="PROSITE" id="PS50297">
    <property type="entry name" value="ANK_REP_REGION"/>
    <property type="match status" value="1"/>
</dbReference>
<evidence type="ECO:0000256" key="2">
    <source>
        <dbReference type="ARBA" id="ARBA00023043"/>
    </source>
</evidence>
<keyword evidence="2 3" id="KW-0040">ANK repeat</keyword>
<dbReference type="Proteomes" id="UP000002630">
    <property type="component" value="Linkage Group LG30"/>
</dbReference>
<name>D7FSZ7_ECTSI</name>
<dbReference type="SUPFAM" id="SSF48403">
    <property type="entry name" value="Ankyrin repeat"/>
    <property type="match status" value="1"/>
</dbReference>
<dbReference type="SMART" id="SM00248">
    <property type="entry name" value="ANK"/>
    <property type="match status" value="2"/>
</dbReference>
<dbReference type="eggNOG" id="KOG0504">
    <property type="taxonomic scope" value="Eukaryota"/>
</dbReference>
<evidence type="ECO:0000256" key="3">
    <source>
        <dbReference type="PROSITE-ProRule" id="PRU00023"/>
    </source>
</evidence>
<feature type="repeat" description="ANK" evidence="3">
    <location>
        <begin position="15"/>
        <end position="48"/>
    </location>
</feature>
<dbReference type="PANTHER" id="PTHR24171:SF10">
    <property type="entry name" value="ANKYRIN REPEAT DOMAIN-CONTAINING PROTEIN 29-LIKE"/>
    <property type="match status" value="1"/>
</dbReference>
<dbReference type="InterPro" id="IPR036770">
    <property type="entry name" value="Ankyrin_rpt-contain_sf"/>
</dbReference>
<dbReference type="EMBL" id="FN649755">
    <property type="protein sequence ID" value="CBJ31288.1"/>
    <property type="molecule type" value="Genomic_DNA"/>
</dbReference>
<protein>
    <submittedName>
        <fullName evidence="4">Ankyrin repeat protein</fullName>
    </submittedName>
</protein>
<dbReference type="Gene3D" id="1.25.40.20">
    <property type="entry name" value="Ankyrin repeat-containing domain"/>
    <property type="match status" value="1"/>
</dbReference>